<dbReference type="Pfam" id="PF01934">
    <property type="entry name" value="HepT-like"/>
    <property type="match status" value="1"/>
</dbReference>
<comment type="caution">
    <text evidence="5">The sequence shown here is derived from an EMBL/GenBank/DDBJ whole genome shotgun (WGS) entry which is preliminary data.</text>
</comment>
<dbReference type="AlphaFoldDB" id="A0A7X0SF60"/>
<dbReference type="Proteomes" id="UP000585258">
    <property type="component" value="Unassembled WGS sequence"/>
</dbReference>
<dbReference type="RefSeq" id="WP_185165516.1">
    <property type="nucleotide sequence ID" value="NZ_JACKWY010000015.1"/>
</dbReference>
<dbReference type="InterPro" id="IPR008201">
    <property type="entry name" value="HepT-like"/>
</dbReference>
<evidence type="ECO:0000256" key="1">
    <source>
        <dbReference type="ARBA" id="ARBA00022649"/>
    </source>
</evidence>
<keyword evidence="1" id="KW-1277">Toxin-antitoxin system</keyword>
<evidence type="ECO:0000313" key="6">
    <source>
        <dbReference type="Proteomes" id="UP000585258"/>
    </source>
</evidence>
<dbReference type="EMBL" id="JACKWY010000015">
    <property type="protein sequence ID" value="MBB6716495.1"/>
    <property type="molecule type" value="Genomic_DNA"/>
</dbReference>
<reference evidence="5 6" key="1">
    <citation type="submission" date="2020-08" db="EMBL/GenBank/DDBJ databases">
        <title>Clostridia isolated from Swiss meat.</title>
        <authorList>
            <person name="Wambui J."/>
            <person name="Stevens M.J.A."/>
            <person name="Stephan R."/>
        </authorList>
    </citation>
    <scope>NUCLEOTIDE SEQUENCE [LARGE SCALE GENOMIC DNA]</scope>
    <source>
        <strain evidence="5 6">CM001</strain>
    </source>
</reference>
<proteinExistence type="inferred from homology"/>
<dbReference type="Gene3D" id="1.20.120.580">
    <property type="entry name" value="bsu32300-like"/>
    <property type="match status" value="1"/>
</dbReference>
<accession>A0A7X0SF60</accession>
<dbReference type="InterPro" id="IPR037038">
    <property type="entry name" value="HepT-like_sf"/>
</dbReference>
<keyword evidence="2" id="KW-0540">Nuclease</keyword>
<keyword evidence="3" id="KW-0378">Hydrolase</keyword>
<evidence type="ECO:0000313" key="5">
    <source>
        <dbReference type="EMBL" id="MBB6716495.1"/>
    </source>
</evidence>
<protein>
    <submittedName>
        <fullName evidence="5">DUF86 domain-containing protein</fullName>
    </submittedName>
</protein>
<evidence type="ECO:0000256" key="4">
    <source>
        <dbReference type="ARBA" id="ARBA00024207"/>
    </source>
</evidence>
<organism evidence="5 6">
    <name type="scientific">Clostridium gasigenes</name>
    <dbReference type="NCBI Taxonomy" id="94869"/>
    <lineage>
        <taxon>Bacteria</taxon>
        <taxon>Bacillati</taxon>
        <taxon>Bacillota</taxon>
        <taxon>Clostridia</taxon>
        <taxon>Eubacteriales</taxon>
        <taxon>Clostridiaceae</taxon>
        <taxon>Clostridium</taxon>
    </lineage>
</organism>
<evidence type="ECO:0000256" key="2">
    <source>
        <dbReference type="ARBA" id="ARBA00022722"/>
    </source>
</evidence>
<sequence length="140" mass="16652">MLNEGRLLKIIEDMTEVLENLKECKSVLEETPEEKNILYIEFGLKQIFVDFFIIVEHLISMILKEHKKFKIGIDMKQSLLILNKENVIYEELYLFLNEARLLKNRISHKYKEPSTAELIEFINSNIDKFDKVVDIAKKYL</sequence>
<name>A0A7X0SF60_9CLOT</name>
<gene>
    <name evidence="5" type="ORF">H7E68_17515</name>
</gene>
<evidence type="ECO:0000256" key="3">
    <source>
        <dbReference type="ARBA" id="ARBA00022801"/>
    </source>
</evidence>
<comment type="similarity">
    <text evidence="4">Belongs to the HepT RNase toxin family.</text>
</comment>